<evidence type="ECO:0000313" key="2">
    <source>
        <dbReference type="Proteomes" id="UP000197138"/>
    </source>
</evidence>
<reference evidence="2" key="1">
    <citation type="journal article" date="2017" name="Plant J.">
        <title>The pomegranate (Punica granatum L.) genome and the genomics of punicalagin biosynthesis.</title>
        <authorList>
            <person name="Qin G."/>
            <person name="Xu C."/>
            <person name="Ming R."/>
            <person name="Tang H."/>
            <person name="Guyot R."/>
            <person name="Kramer E.M."/>
            <person name="Hu Y."/>
            <person name="Yi X."/>
            <person name="Qi Y."/>
            <person name="Xu X."/>
            <person name="Gao Z."/>
            <person name="Pan H."/>
            <person name="Jian J."/>
            <person name="Tian Y."/>
            <person name="Yue Z."/>
            <person name="Xu Y."/>
        </authorList>
    </citation>
    <scope>NUCLEOTIDE SEQUENCE [LARGE SCALE GENOMIC DNA]</scope>
    <source>
        <strain evidence="2">cv. Dabenzi</strain>
    </source>
</reference>
<evidence type="ECO:0000313" key="1">
    <source>
        <dbReference type="EMBL" id="OWM74820.1"/>
    </source>
</evidence>
<dbReference type="EMBL" id="MTKT01003433">
    <property type="protein sequence ID" value="OWM74820.1"/>
    <property type="molecule type" value="Genomic_DNA"/>
</dbReference>
<dbReference type="AlphaFoldDB" id="A0A218WR34"/>
<accession>A0A218WR34</accession>
<proteinExistence type="predicted"/>
<name>A0A218WR34_PUNGR</name>
<gene>
    <name evidence="1" type="ORF">CDL15_Pgr004587</name>
</gene>
<dbReference type="Proteomes" id="UP000197138">
    <property type="component" value="Unassembled WGS sequence"/>
</dbReference>
<organism evidence="1 2">
    <name type="scientific">Punica granatum</name>
    <name type="common">Pomegranate</name>
    <dbReference type="NCBI Taxonomy" id="22663"/>
    <lineage>
        <taxon>Eukaryota</taxon>
        <taxon>Viridiplantae</taxon>
        <taxon>Streptophyta</taxon>
        <taxon>Embryophyta</taxon>
        <taxon>Tracheophyta</taxon>
        <taxon>Spermatophyta</taxon>
        <taxon>Magnoliopsida</taxon>
        <taxon>eudicotyledons</taxon>
        <taxon>Gunneridae</taxon>
        <taxon>Pentapetalae</taxon>
        <taxon>rosids</taxon>
        <taxon>malvids</taxon>
        <taxon>Myrtales</taxon>
        <taxon>Lythraceae</taxon>
        <taxon>Punica</taxon>
    </lineage>
</organism>
<comment type="caution">
    <text evidence="1">The sequence shown here is derived from an EMBL/GenBank/DDBJ whole genome shotgun (WGS) entry which is preliminary data.</text>
</comment>
<protein>
    <submittedName>
        <fullName evidence="1">Uncharacterized protein</fullName>
    </submittedName>
</protein>
<sequence>MLMKATEIELEVEVVLVALVGEAESTPDAEPVLEGELGLKVELVLEAEPQHMVPYTARYGRDRVASNSSSLLVDKSPMRSSN</sequence>